<comment type="pathway">
    <text evidence="1">Nucleotide-sugar biosynthesis; UDP-N-acetyl-alpha-D-glucosamine biosynthesis; N-acetyl-alpha-D-glucosamine 1-phosphate from alpha-D-glucosamine 6-phosphate (route II): step 2/2.</text>
</comment>
<dbReference type="PROSITE" id="PS00101">
    <property type="entry name" value="HEXAPEP_TRANSFERASES"/>
    <property type="match status" value="1"/>
</dbReference>
<dbReference type="AlphaFoldDB" id="A0A7D5L8Z7"/>
<feature type="domain" description="Mannose-1-phosphate guanyltransferase C-terminal" evidence="15">
    <location>
        <begin position="263"/>
        <end position="333"/>
    </location>
</feature>
<feature type="domain" description="Nucleotidyl transferase" evidence="14">
    <location>
        <begin position="6"/>
        <end position="206"/>
    </location>
</feature>
<comment type="catalytic activity">
    <reaction evidence="12">
        <text>alpha-D-glucosamine 1-phosphate + acetyl-CoA = N-acetyl-alpha-D-glucosamine 1-phosphate + CoA + H(+)</text>
        <dbReference type="Rhea" id="RHEA:13725"/>
        <dbReference type="ChEBI" id="CHEBI:15378"/>
        <dbReference type="ChEBI" id="CHEBI:57287"/>
        <dbReference type="ChEBI" id="CHEBI:57288"/>
        <dbReference type="ChEBI" id="CHEBI:57776"/>
        <dbReference type="ChEBI" id="CHEBI:58516"/>
        <dbReference type="EC" id="2.3.1.157"/>
    </reaction>
</comment>
<organism evidence="16 17">
    <name type="scientific">Halorarum salinum</name>
    <dbReference type="NCBI Taxonomy" id="2743089"/>
    <lineage>
        <taxon>Archaea</taxon>
        <taxon>Methanobacteriati</taxon>
        <taxon>Methanobacteriota</taxon>
        <taxon>Stenosarchaea group</taxon>
        <taxon>Halobacteria</taxon>
        <taxon>Halobacteriales</taxon>
        <taxon>Haloferacaceae</taxon>
        <taxon>Halorarum</taxon>
    </lineage>
</organism>
<dbReference type="EC" id="2.3.1.157" evidence="5"/>
<dbReference type="InterPro" id="IPR018357">
    <property type="entry name" value="Hexapep_transf_CS"/>
</dbReference>
<keyword evidence="11" id="KW-0012">Acyltransferase</keyword>
<evidence type="ECO:0000256" key="4">
    <source>
        <dbReference type="ARBA" id="ARBA00007947"/>
    </source>
</evidence>
<keyword evidence="9" id="KW-0548">Nucleotidyltransferase</keyword>
<keyword evidence="8 16" id="KW-0808">Transferase</keyword>
<dbReference type="SUPFAM" id="SSF53448">
    <property type="entry name" value="Nucleotide-diphospho-sugar transferases"/>
    <property type="match status" value="1"/>
</dbReference>
<dbReference type="Pfam" id="PF25087">
    <property type="entry name" value="GMPPB_C"/>
    <property type="match status" value="1"/>
</dbReference>
<comment type="pathway">
    <text evidence="2">Nucleotide-sugar biosynthesis; UDP-N-acetyl-alpha-D-glucosamine biosynthesis; UDP-N-acetyl-alpha-D-glucosamine from N-acetyl-alpha-D-glucosamine 1-phosphate: step 1/1.</text>
</comment>
<reference evidence="16 17" key="1">
    <citation type="submission" date="2020-06" db="EMBL/GenBank/DDBJ databases">
        <title>NJ-3-1, isolated from saline soil.</title>
        <authorList>
            <person name="Cui H.L."/>
            <person name="Shi X."/>
        </authorList>
    </citation>
    <scope>NUCLEOTIDE SEQUENCE [LARGE SCALE GENOMIC DNA]</scope>
    <source>
        <strain evidence="16 17">NJ-3-1</strain>
    </source>
</reference>
<dbReference type="InterPro" id="IPR050065">
    <property type="entry name" value="GlmU-like"/>
</dbReference>
<evidence type="ECO:0000259" key="15">
    <source>
        <dbReference type="Pfam" id="PF25087"/>
    </source>
</evidence>
<dbReference type="CDD" id="cd04181">
    <property type="entry name" value="NTP_transferase"/>
    <property type="match status" value="1"/>
</dbReference>
<keyword evidence="17" id="KW-1185">Reference proteome</keyword>
<dbReference type="EMBL" id="CP058579">
    <property type="protein sequence ID" value="QLG61106.1"/>
    <property type="molecule type" value="Genomic_DNA"/>
</dbReference>
<dbReference type="SUPFAM" id="SSF51161">
    <property type="entry name" value="Trimeric LpxA-like enzymes"/>
    <property type="match status" value="1"/>
</dbReference>
<dbReference type="Proteomes" id="UP000509626">
    <property type="component" value="Chromosome"/>
</dbReference>
<name>A0A7D5L8Z7_9EURY</name>
<dbReference type="GO" id="GO:0019134">
    <property type="term" value="F:glucosamine-1-phosphate N-acetyltransferase activity"/>
    <property type="evidence" value="ECO:0007669"/>
    <property type="project" value="UniProtKB-EC"/>
</dbReference>
<comment type="similarity">
    <text evidence="4">In the N-terminal section; belongs to the N-acetylglucosamine-1-phosphate uridyltransferase family.</text>
</comment>
<evidence type="ECO:0000256" key="6">
    <source>
        <dbReference type="ARBA" id="ARBA00012457"/>
    </source>
</evidence>
<evidence type="ECO:0000259" key="14">
    <source>
        <dbReference type="Pfam" id="PF00483"/>
    </source>
</evidence>
<evidence type="ECO:0000313" key="17">
    <source>
        <dbReference type="Proteomes" id="UP000509626"/>
    </source>
</evidence>
<dbReference type="KEGG" id="halu:HUG12_04895"/>
<dbReference type="Pfam" id="PF00483">
    <property type="entry name" value="NTP_transferase"/>
    <property type="match status" value="1"/>
</dbReference>
<dbReference type="Gene3D" id="3.90.550.10">
    <property type="entry name" value="Spore Coat Polysaccharide Biosynthesis Protein SpsA, Chain A"/>
    <property type="match status" value="1"/>
</dbReference>
<sequence>MHLDSAVVLAAGEGQRLRPLTRHRPKPMLPAGTRPILEYVLDALVNVGIEDIHLVVGYERGRVQNHFGSSYRGSRLTYHVQQKQLGSGHALLQARDVIDGDFLVVNGDEVLANEMIEAVLDAHTTDSVATLAVVESDEAPMYGAVELDGETVTDFVERPGDDSYRLLNAGVYAFDPSVFSDLESTPREAGELALTDAIVAIIERGGHVRGVRVNGLRSEVTYPWDLLALAGRLLDHGLVTEPEREAGEYVADSARIHEDATLVAPVVVGPDAVVEPGSVVGPAVAVRRNATVEAGATVRRSVLDTDCRLGMNATVADTVVGEGALVGPGATVPPGPSDVRVKNSIHEGQRLGCVLADRASLGGGATVIPGALIGPNAHVGPGVVVQGNVSEDTEVTR</sequence>
<evidence type="ECO:0000256" key="13">
    <source>
        <dbReference type="ARBA" id="ARBA00048493"/>
    </source>
</evidence>
<evidence type="ECO:0000313" key="16">
    <source>
        <dbReference type="EMBL" id="QLG61106.1"/>
    </source>
</evidence>
<comment type="catalytic activity">
    <reaction evidence="13">
        <text>N-acetyl-alpha-D-glucosamine 1-phosphate + UTP + H(+) = UDP-N-acetyl-alpha-D-glucosamine + diphosphate</text>
        <dbReference type="Rhea" id="RHEA:13509"/>
        <dbReference type="ChEBI" id="CHEBI:15378"/>
        <dbReference type="ChEBI" id="CHEBI:33019"/>
        <dbReference type="ChEBI" id="CHEBI:46398"/>
        <dbReference type="ChEBI" id="CHEBI:57705"/>
        <dbReference type="ChEBI" id="CHEBI:57776"/>
        <dbReference type="EC" id="2.7.7.23"/>
    </reaction>
</comment>
<dbReference type="GeneID" id="56036772"/>
<evidence type="ECO:0000256" key="3">
    <source>
        <dbReference type="ARBA" id="ARBA00007707"/>
    </source>
</evidence>
<evidence type="ECO:0000256" key="5">
    <source>
        <dbReference type="ARBA" id="ARBA00012225"/>
    </source>
</evidence>
<protein>
    <recommendedName>
        <fullName evidence="7">Bifunctional protein GlmU</fullName>
        <ecNumber evidence="5">2.3.1.157</ecNumber>
        <ecNumber evidence="6">2.7.7.23</ecNumber>
    </recommendedName>
</protein>
<dbReference type="RefSeq" id="WP_179267690.1">
    <property type="nucleotide sequence ID" value="NZ_CP058579.1"/>
</dbReference>
<accession>A0A7D5L8Z7</accession>
<dbReference type="PANTHER" id="PTHR43584:SF8">
    <property type="entry name" value="N-ACETYLMURAMATE ALPHA-1-PHOSPHATE URIDYLYLTRANSFERASE"/>
    <property type="match status" value="1"/>
</dbReference>
<evidence type="ECO:0000256" key="10">
    <source>
        <dbReference type="ARBA" id="ARBA00023268"/>
    </source>
</evidence>
<dbReference type="PANTHER" id="PTHR43584">
    <property type="entry name" value="NUCLEOTIDYL TRANSFERASE"/>
    <property type="match status" value="1"/>
</dbReference>
<dbReference type="Pfam" id="PF14602">
    <property type="entry name" value="Hexapep_2"/>
    <property type="match status" value="1"/>
</dbReference>
<evidence type="ECO:0000256" key="1">
    <source>
        <dbReference type="ARBA" id="ARBA00005166"/>
    </source>
</evidence>
<proteinExistence type="inferred from homology"/>
<gene>
    <name evidence="16" type="ORF">HUG12_04895</name>
</gene>
<dbReference type="InterPro" id="IPR001451">
    <property type="entry name" value="Hexapep"/>
</dbReference>
<dbReference type="Gene3D" id="2.160.10.10">
    <property type="entry name" value="Hexapeptide repeat proteins"/>
    <property type="match status" value="1"/>
</dbReference>
<evidence type="ECO:0000256" key="11">
    <source>
        <dbReference type="ARBA" id="ARBA00023315"/>
    </source>
</evidence>
<dbReference type="InterPro" id="IPR005835">
    <property type="entry name" value="NTP_transferase_dom"/>
</dbReference>
<comment type="similarity">
    <text evidence="3">In the C-terminal section; belongs to the transferase hexapeptide repeat family.</text>
</comment>
<dbReference type="EC" id="2.7.7.23" evidence="6"/>
<dbReference type="InterPro" id="IPR011004">
    <property type="entry name" value="Trimer_LpxA-like_sf"/>
</dbReference>
<dbReference type="InterPro" id="IPR056729">
    <property type="entry name" value="GMPPB_C"/>
</dbReference>
<dbReference type="OrthoDB" id="15372at2157"/>
<evidence type="ECO:0000256" key="2">
    <source>
        <dbReference type="ARBA" id="ARBA00005208"/>
    </source>
</evidence>
<evidence type="ECO:0000256" key="12">
    <source>
        <dbReference type="ARBA" id="ARBA00048247"/>
    </source>
</evidence>
<evidence type="ECO:0000256" key="7">
    <source>
        <dbReference type="ARBA" id="ARBA00013414"/>
    </source>
</evidence>
<dbReference type="GO" id="GO:0003977">
    <property type="term" value="F:UDP-N-acetylglucosamine diphosphorylase activity"/>
    <property type="evidence" value="ECO:0007669"/>
    <property type="project" value="UniProtKB-EC"/>
</dbReference>
<evidence type="ECO:0000256" key="8">
    <source>
        <dbReference type="ARBA" id="ARBA00022679"/>
    </source>
</evidence>
<dbReference type="InterPro" id="IPR029044">
    <property type="entry name" value="Nucleotide-diphossugar_trans"/>
</dbReference>
<keyword evidence="10" id="KW-0511">Multifunctional enzyme</keyword>
<evidence type="ECO:0000256" key="9">
    <source>
        <dbReference type="ARBA" id="ARBA00022695"/>
    </source>
</evidence>